<feature type="region of interest" description="Disordered" evidence="8">
    <location>
        <begin position="22"/>
        <end position="58"/>
    </location>
</feature>
<dbReference type="GO" id="GO:0005634">
    <property type="term" value="C:nucleus"/>
    <property type="evidence" value="ECO:0007669"/>
    <property type="project" value="UniProtKB-SubCell"/>
</dbReference>
<evidence type="ECO:0000313" key="11">
    <source>
        <dbReference type="Proteomes" id="UP001182556"/>
    </source>
</evidence>
<feature type="region of interest" description="Disordered" evidence="8">
    <location>
        <begin position="573"/>
        <end position="605"/>
    </location>
</feature>
<keyword evidence="4" id="KW-0805">Transcription regulation</keyword>
<evidence type="ECO:0000256" key="1">
    <source>
        <dbReference type="ARBA" id="ARBA00004123"/>
    </source>
</evidence>
<dbReference type="SMART" id="SM00906">
    <property type="entry name" value="Fungal_trans"/>
    <property type="match status" value="1"/>
</dbReference>
<feature type="compositionally biased region" description="Polar residues" evidence="8">
    <location>
        <begin position="45"/>
        <end position="58"/>
    </location>
</feature>
<dbReference type="AlphaFoldDB" id="A0AAD9CT61"/>
<keyword evidence="11" id="KW-1185">Reference proteome</keyword>
<evidence type="ECO:0000256" key="5">
    <source>
        <dbReference type="ARBA" id="ARBA00023125"/>
    </source>
</evidence>
<evidence type="ECO:0000313" key="10">
    <source>
        <dbReference type="EMBL" id="KAK1921466.1"/>
    </source>
</evidence>
<dbReference type="PANTHER" id="PTHR47782:SF1">
    <property type="entry name" value="PYRIMIDINE PATHWAY REGULATORY PROTEIN 1"/>
    <property type="match status" value="1"/>
</dbReference>
<dbReference type="GO" id="GO:0043565">
    <property type="term" value="F:sequence-specific DNA binding"/>
    <property type="evidence" value="ECO:0007669"/>
    <property type="project" value="TreeGrafter"/>
</dbReference>
<dbReference type="InterPro" id="IPR052202">
    <property type="entry name" value="Yeast_MetPath_Reg"/>
</dbReference>
<dbReference type="GO" id="GO:0008270">
    <property type="term" value="F:zinc ion binding"/>
    <property type="evidence" value="ECO:0007669"/>
    <property type="project" value="InterPro"/>
</dbReference>
<organism evidence="10 11">
    <name type="scientific">Papiliotrema laurentii</name>
    <name type="common">Cryptococcus laurentii</name>
    <dbReference type="NCBI Taxonomy" id="5418"/>
    <lineage>
        <taxon>Eukaryota</taxon>
        <taxon>Fungi</taxon>
        <taxon>Dikarya</taxon>
        <taxon>Basidiomycota</taxon>
        <taxon>Agaricomycotina</taxon>
        <taxon>Tremellomycetes</taxon>
        <taxon>Tremellales</taxon>
        <taxon>Rhynchogastremaceae</taxon>
        <taxon>Papiliotrema</taxon>
    </lineage>
</organism>
<feature type="domain" description="Xylanolytic transcriptional activator regulatory" evidence="9">
    <location>
        <begin position="232"/>
        <end position="308"/>
    </location>
</feature>
<gene>
    <name evidence="10" type="ORF">DB88DRAFT_104438</name>
</gene>
<dbReference type="GO" id="GO:0000981">
    <property type="term" value="F:DNA-binding transcription factor activity, RNA polymerase II-specific"/>
    <property type="evidence" value="ECO:0007669"/>
    <property type="project" value="TreeGrafter"/>
</dbReference>
<dbReference type="GO" id="GO:0006351">
    <property type="term" value="P:DNA-templated transcription"/>
    <property type="evidence" value="ECO:0007669"/>
    <property type="project" value="InterPro"/>
</dbReference>
<sequence>MVSAAVNAPYAWLVGMQRRRASTQWKRSSTGKEVSRKRPRLSGGDENNTTLTDHGSSRTVDLTAQNFRLGPPSFSQALDRLPSAVDLLGLSVDGGEISRDSSETGLISLKPAELPPKHQLQAAVDHFFNLVNPSYPILHETSFRSSISALYADAPEASAQALHTVYIILAIHTIYQERDSSNPSFQRWQGRGYWEKALSYGQAAWSSNHLDRLQGMLLRLQYVLRDPETGDVWDLTGRALRAAVDLGLHHDPETSGLQLLSALEVDLRRRLFWVTCICDRKVAVALGRPSGLQNDWIGTQFPSLVHDDLIKPEGVLPGPIDHRKEAGVHHAKLRLLQFDIHERLNKVAATRSPSPPVEWFNEMRSRLEEWYHAYNPTAEEYMNQDWLDLHLNITLSLLYRPSPGNSRPNRDFLLEGIKAAGSIIRVYKTLWRRRALNFIWLAIHHVFMAGVTYLNSIWIANSEGWSIVTSYIDAILDIQTCSQVLEAMSARERGTENLRDAFETVSTGVIRHLSAQQAAAPTFSSTQGVTSSGAIPVSDRQHDPEHRSAHIDSTPTLSFDPFQSMAWGLGAEETADQPPQRALPDETFSSPSSPSHRGHSPMSVPNAVDTIQRFFANPFLDASAVGNLDFSLETFTGQKMGP</sequence>
<evidence type="ECO:0000256" key="4">
    <source>
        <dbReference type="ARBA" id="ARBA00023015"/>
    </source>
</evidence>
<feature type="compositionally biased region" description="Basic and acidic residues" evidence="8">
    <location>
        <begin position="539"/>
        <end position="550"/>
    </location>
</feature>
<keyword evidence="7" id="KW-0539">Nucleus</keyword>
<proteinExistence type="predicted"/>
<keyword evidence="2" id="KW-0479">Metal-binding</keyword>
<dbReference type="EMBL" id="JAODAN010000011">
    <property type="protein sequence ID" value="KAK1921466.1"/>
    <property type="molecule type" value="Genomic_DNA"/>
</dbReference>
<reference evidence="10" key="1">
    <citation type="submission" date="2023-02" db="EMBL/GenBank/DDBJ databases">
        <title>Identification and recombinant expression of a fungal hydrolase from Papiliotrema laurentii that hydrolyzes apple cutin and clears colloidal polyester polyurethane.</title>
        <authorList>
            <consortium name="DOE Joint Genome Institute"/>
            <person name="Roman V.A."/>
            <person name="Bojanowski C."/>
            <person name="Crable B.R."/>
            <person name="Wagner D.N."/>
            <person name="Hung C.S."/>
            <person name="Nadeau L.J."/>
            <person name="Schratz L."/>
            <person name="Haridas S."/>
            <person name="Pangilinan J."/>
            <person name="Lipzen A."/>
            <person name="Na H."/>
            <person name="Yan M."/>
            <person name="Ng V."/>
            <person name="Grigoriev I.V."/>
            <person name="Spatafora J.W."/>
            <person name="Barlow D."/>
            <person name="Biffinger J."/>
            <person name="Kelley-Loughnane N."/>
            <person name="Varaljay V.A."/>
            <person name="Crookes-Goodson W.J."/>
        </authorList>
    </citation>
    <scope>NUCLEOTIDE SEQUENCE</scope>
    <source>
        <strain evidence="10">5307AH</strain>
    </source>
</reference>
<dbReference type="Proteomes" id="UP001182556">
    <property type="component" value="Unassembled WGS sequence"/>
</dbReference>
<comment type="caution">
    <text evidence="10">The sequence shown here is derived from an EMBL/GenBank/DDBJ whole genome shotgun (WGS) entry which is preliminary data.</text>
</comment>
<evidence type="ECO:0000256" key="7">
    <source>
        <dbReference type="ARBA" id="ARBA00023242"/>
    </source>
</evidence>
<evidence type="ECO:0000256" key="8">
    <source>
        <dbReference type="SAM" id="MobiDB-lite"/>
    </source>
</evidence>
<feature type="region of interest" description="Disordered" evidence="8">
    <location>
        <begin position="521"/>
        <end position="557"/>
    </location>
</feature>
<keyword evidence="6" id="KW-0804">Transcription</keyword>
<evidence type="ECO:0000256" key="2">
    <source>
        <dbReference type="ARBA" id="ARBA00022723"/>
    </source>
</evidence>
<dbReference type="InterPro" id="IPR007219">
    <property type="entry name" value="XnlR_reg_dom"/>
</dbReference>
<evidence type="ECO:0000259" key="9">
    <source>
        <dbReference type="SMART" id="SM00906"/>
    </source>
</evidence>
<keyword evidence="5" id="KW-0238">DNA-binding</keyword>
<accession>A0AAD9CT61</accession>
<evidence type="ECO:0000256" key="6">
    <source>
        <dbReference type="ARBA" id="ARBA00023163"/>
    </source>
</evidence>
<evidence type="ECO:0000256" key="3">
    <source>
        <dbReference type="ARBA" id="ARBA00022833"/>
    </source>
</evidence>
<dbReference type="Pfam" id="PF04082">
    <property type="entry name" value="Fungal_trans"/>
    <property type="match status" value="1"/>
</dbReference>
<protein>
    <submittedName>
        <fullName evidence="10">Fungal-specific transcription factor domain-containing protein</fullName>
    </submittedName>
</protein>
<feature type="compositionally biased region" description="Low complexity" evidence="8">
    <location>
        <begin position="589"/>
        <end position="603"/>
    </location>
</feature>
<feature type="compositionally biased region" description="Polar residues" evidence="8">
    <location>
        <begin position="22"/>
        <end position="32"/>
    </location>
</feature>
<name>A0AAD9CT61_PAPLA</name>
<feature type="compositionally biased region" description="Polar residues" evidence="8">
    <location>
        <begin position="521"/>
        <end position="533"/>
    </location>
</feature>
<dbReference type="GO" id="GO:0045944">
    <property type="term" value="P:positive regulation of transcription by RNA polymerase II"/>
    <property type="evidence" value="ECO:0007669"/>
    <property type="project" value="TreeGrafter"/>
</dbReference>
<comment type="subcellular location">
    <subcellularLocation>
        <location evidence="1">Nucleus</location>
    </subcellularLocation>
</comment>
<dbReference type="CDD" id="cd12148">
    <property type="entry name" value="fungal_TF_MHR"/>
    <property type="match status" value="1"/>
</dbReference>
<dbReference type="PANTHER" id="PTHR47782">
    <property type="entry name" value="ZN(II)2CYS6 TRANSCRIPTION FACTOR (EUROFUNG)-RELATED"/>
    <property type="match status" value="1"/>
</dbReference>
<keyword evidence="3" id="KW-0862">Zinc</keyword>